<protein>
    <submittedName>
        <fullName evidence="1">Rhs family protein</fullName>
    </submittedName>
</protein>
<sequence length="161" mass="18622">MGTENHYDYDATGQLVGITDAGERHILLRRNRRGQVIARRDPAGHWLHFHYDTFGRMQALENEQGEQYRFEYDALHRLTDEHDLIGQQKHYQYDVMGNVTQIKTTPGPCVDTPIPLSPQVTTFGYDKVGRLLFRENADYRTEYLYQPLSVTLRPSPHGGMA</sequence>
<dbReference type="InterPro" id="IPR050708">
    <property type="entry name" value="T6SS_VgrG/RHS"/>
</dbReference>
<dbReference type="EMBL" id="UGTS01000004">
    <property type="protein sequence ID" value="SUC19072.1"/>
    <property type="molecule type" value="Genomic_DNA"/>
</dbReference>
<evidence type="ECO:0000313" key="1">
    <source>
        <dbReference type="EMBL" id="SUC19072.1"/>
    </source>
</evidence>
<dbReference type="Proteomes" id="UP000254191">
    <property type="component" value="Unassembled WGS sequence"/>
</dbReference>
<evidence type="ECO:0000313" key="2">
    <source>
        <dbReference type="Proteomes" id="UP000254191"/>
    </source>
</evidence>
<gene>
    <name evidence="1" type="ORF">NCTC11938_01056</name>
</gene>
<dbReference type="AlphaFoldDB" id="A0A379FG94"/>
<accession>A0A379FG94</accession>
<dbReference type="Gene3D" id="2.180.10.10">
    <property type="entry name" value="RHS repeat-associated core"/>
    <property type="match status" value="1"/>
</dbReference>
<dbReference type="InterPro" id="IPR006530">
    <property type="entry name" value="YD"/>
</dbReference>
<organism evidence="1 2">
    <name type="scientific">Proteus mirabilis</name>
    <dbReference type="NCBI Taxonomy" id="584"/>
    <lineage>
        <taxon>Bacteria</taxon>
        <taxon>Pseudomonadati</taxon>
        <taxon>Pseudomonadota</taxon>
        <taxon>Gammaproteobacteria</taxon>
        <taxon>Enterobacterales</taxon>
        <taxon>Morganellaceae</taxon>
        <taxon>Proteus</taxon>
    </lineage>
</organism>
<dbReference type="PANTHER" id="PTHR32305:SF15">
    <property type="entry name" value="PROTEIN RHSA-RELATED"/>
    <property type="match status" value="1"/>
</dbReference>
<name>A0A379FG94_PROMI</name>
<proteinExistence type="predicted"/>
<dbReference type="NCBIfam" id="TIGR01643">
    <property type="entry name" value="YD_repeat_2x"/>
    <property type="match status" value="3"/>
</dbReference>
<dbReference type="InterPro" id="IPR031325">
    <property type="entry name" value="RHS_repeat"/>
</dbReference>
<dbReference type="PANTHER" id="PTHR32305">
    <property type="match status" value="1"/>
</dbReference>
<reference evidence="1 2" key="1">
    <citation type="submission" date="2018-06" db="EMBL/GenBank/DDBJ databases">
        <authorList>
            <consortium name="Pathogen Informatics"/>
            <person name="Doyle S."/>
        </authorList>
    </citation>
    <scope>NUCLEOTIDE SEQUENCE [LARGE SCALE GENOMIC DNA]</scope>
    <source>
        <strain evidence="1 2">NCTC11938</strain>
    </source>
</reference>
<dbReference type="Pfam" id="PF05593">
    <property type="entry name" value="RHS_repeat"/>
    <property type="match status" value="2"/>
</dbReference>